<dbReference type="InterPro" id="IPR016024">
    <property type="entry name" value="ARM-type_fold"/>
</dbReference>
<protein>
    <submittedName>
        <fullName evidence="11">Uncharacterized protein</fullName>
    </submittedName>
</protein>
<feature type="region of interest" description="Disordered" evidence="7">
    <location>
        <begin position="174"/>
        <end position="196"/>
    </location>
</feature>
<name>A0ABN8NQT0_9CNID</name>
<keyword evidence="5" id="KW-0067">ATP-binding</keyword>
<evidence type="ECO:0000256" key="6">
    <source>
        <dbReference type="SAM" id="Coils"/>
    </source>
</evidence>
<evidence type="ECO:0000256" key="1">
    <source>
        <dbReference type="ARBA" id="ARBA00005775"/>
    </source>
</evidence>
<reference evidence="11 12" key="1">
    <citation type="submission" date="2022-05" db="EMBL/GenBank/DDBJ databases">
        <authorList>
            <consortium name="Genoscope - CEA"/>
            <person name="William W."/>
        </authorList>
    </citation>
    <scope>NUCLEOTIDE SEQUENCE [LARGE SCALE GENOMIC DNA]</scope>
</reference>
<dbReference type="InterPro" id="IPR011009">
    <property type="entry name" value="Kinase-like_dom_sf"/>
</dbReference>
<evidence type="ECO:0000256" key="2">
    <source>
        <dbReference type="ARBA" id="ARBA00022540"/>
    </source>
</evidence>
<evidence type="ECO:0000259" key="9">
    <source>
        <dbReference type="PROSITE" id="PS51363"/>
    </source>
</evidence>
<dbReference type="CDD" id="cd11559">
    <property type="entry name" value="W2_eIF4G1_like"/>
    <property type="match status" value="1"/>
</dbReference>
<feature type="compositionally biased region" description="Basic and acidic residues" evidence="7">
    <location>
        <begin position="883"/>
        <end position="893"/>
    </location>
</feature>
<evidence type="ECO:0000256" key="7">
    <source>
        <dbReference type="SAM" id="MobiDB-lite"/>
    </source>
</evidence>
<dbReference type="EMBL" id="CALNXK010000032">
    <property type="protein sequence ID" value="CAH3118754.1"/>
    <property type="molecule type" value="Genomic_DNA"/>
</dbReference>
<keyword evidence="6" id="KW-0175">Coiled coil</keyword>
<feature type="region of interest" description="Disordered" evidence="7">
    <location>
        <begin position="834"/>
        <end position="923"/>
    </location>
</feature>
<feature type="coiled-coil region" evidence="6">
    <location>
        <begin position="941"/>
        <end position="1045"/>
    </location>
</feature>
<keyword evidence="2" id="KW-0396">Initiation factor</keyword>
<evidence type="ECO:0000259" key="10">
    <source>
        <dbReference type="PROSITE" id="PS51366"/>
    </source>
</evidence>
<feature type="region of interest" description="Disordered" evidence="7">
    <location>
        <begin position="271"/>
        <end position="295"/>
    </location>
</feature>
<sequence>MTLQTLYSRFVKPQEPIYLHSTSKLSNVGKKESIPKQNTHDLLVGTLSIGIPRKNANSENNKKNGLVLLKPVKRKSDKLSCVLSLLYIPRFKLLLLLFYHFQPRVDQYFTQINKIIQARITSSRVRFMMQDVVDLRDNGWVPRREDNNPKTIDQIHKEAADEAKKAQLRIQMDKQQDKKMPRGNMGEHDSSRPSIPQADETWTTVRRGPRNVKLPVDCENIFVGPGGRAYGAWARGSAGPSASAAATDADKKPANRYSTLAWERRHLDPATMSLGEPRSSVSGGGRRGPFSTQEREEALEAMRAVTQPKRNTQASGGVRGSFILKPGAENFLEVAFVGSAVSVPVQELTVEDMEKKSVAIIEEYLNSKNMTEVAVCLKEVQSPSIHYVFVDKILNHTMEKRASHRSATGKLLHFLLRDGVLTAQQYLQGLEQILEYAEDIEIDVPHFWNYLGELLGPTAFDGNIDLNKLFKCVLRYVPNHKAAKLFAYMLQTATNDTSREDVSAILNRYEVSLNTFFENEEEVKQFAKDQNIEFALGQGKSPLNTGSSKQHFARIQEELRTLILRRKAKNDEVFNWIDVSEMTRESLLNYVSECSHFWFPSLTEDGGVCKCNINILKERKPLLQKYMDDNVSLEIQAVYAVQALFVQLDHPPTFVKSYFDSLYDEEIITEDSFKAWENSSDEEPGKGVTVTAASEFFRWLKSAPKKPGETADEVSNKETQQISSAAADEVDFSLSMGSPAQMRYHRTQQPLQGQFAPVSVPSQPQGSPYFQPTPVYQVGQPTPPMYIVRAPPGPMTRMPHYQAQTFEPRARERKIIQIKNPNSNKDVTHEILNQQPSGSLTGSTCGTPNNISAKRKRKKRKHRLKEKEKLSSIPPGMDMMEAYTEKPVQKEVPGDTEEQAAGETTQTPHEEGGEEEQSEEKFQGIRTTYLTLREIRAERSLWNMRTQLREMKEKLEVKDEQLKRTEDQLREKDEQQESLQRQLTTLRAEKETKEKESAKFQEQLGIKLKELTDLEKEFRDSVQDQVDLKRDLSAAKEKLSKFESQLMTRDWIISRHEIEIMTDRSLGEGGYGKVFKGRYRGFVVAVKKLRDFTLNAGGRDLFEREMDIASRCRHPCLLQFIGATQDETPLLVTELMELSLRKLLRERQLSEKEIVVISLDVAHALNYLHNRKIVHRDVSSANVLLWKQNDQWRGKLGDYGTVKFLQEVMTKSPGAMIYSAPEAGSPFNQTVKIDVYSFGVLFCEMFTRKIPFSYERKKHVDLVPNRPGGEFQDLLLWCTEEDPARRPSMETVIKRLETFITTI</sequence>
<keyword evidence="5" id="KW-0547">Nucleotide-binding</keyword>
<dbReference type="SMART" id="SM00544">
    <property type="entry name" value="MA3"/>
    <property type="match status" value="1"/>
</dbReference>
<keyword evidence="12" id="KW-1185">Reference proteome</keyword>
<evidence type="ECO:0000259" key="8">
    <source>
        <dbReference type="PROSITE" id="PS50011"/>
    </source>
</evidence>
<dbReference type="SUPFAM" id="SSF56112">
    <property type="entry name" value="Protein kinase-like (PK-like)"/>
    <property type="match status" value="1"/>
</dbReference>
<dbReference type="PROSITE" id="PS00107">
    <property type="entry name" value="PROTEIN_KINASE_ATP"/>
    <property type="match status" value="1"/>
</dbReference>
<dbReference type="Pfam" id="PF02847">
    <property type="entry name" value="MA3"/>
    <property type="match status" value="1"/>
</dbReference>
<evidence type="ECO:0000256" key="5">
    <source>
        <dbReference type="PROSITE-ProRule" id="PRU10141"/>
    </source>
</evidence>
<dbReference type="Gene3D" id="1.10.510.10">
    <property type="entry name" value="Transferase(Phosphotransferase) domain 1"/>
    <property type="match status" value="1"/>
</dbReference>
<feature type="compositionally biased region" description="Basic and acidic residues" evidence="7">
    <location>
        <begin position="174"/>
        <end position="191"/>
    </location>
</feature>
<proteinExistence type="inferred from homology"/>
<dbReference type="InterPro" id="IPR017441">
    <property type="entry name" value="Protein_kinase_ATP_BS"/>
</dbReference>
<accession>A0ABN8NQT0</accession>
<dbReference type="InterPro" id="IPR008266">
    <property type="entry name" value="Tyr_kinase_AS"/>
</dbReference>
<evidence type="ECO:0000256" key="3">
    <source>
        <dbReference type="ARBA" id="ARBA00022845"/>
    </source>
</evidence>
<evidence type="ECO:0000256" key="4">
    <source>
        <dbReference type="ARBA" id="ARBA00022917"/>
    </source>
</evidence>
<keyword evidence="3" id="KW-0810">Translation regulation</keyword>
<feature type="domain" description="MI" evidence="10">
    <location>
        <begin position="352"/>
        <end position="474"/>
    </location>
</feature>
<dbReference type="PROSITE" id="PS50011">
    <property type="entry name" value="PROTEIN_KINASE_DOM"/>
    <property type="match status" value="1"/>
</dbReference>
<feature type="domain" description="W2" evidence="9">
    <location>
        <begin position="545"/>
        <end position="710"/>
    </location>
</feature>
<feature type="compositionally biased region" description="Polar residues" evidence="7">
    <location>
        <begin position="834"/>
        <end position="852"/>
    </location>
</feature>
<feature type="compositionally biased region" description="Basic residues" evidence="7">
    <location>
        <begin position="853"/>
        <end position="864"/>
    </location>
</feature>
<dbReference type="PANTHER" id="PTHR23253:SF9">
    <property type="entry name" value="EUKARYOTIC TRANSLATION INITIATION FACTOR 4 GAMMA 2"/>
    <property type="match status" value="1"/>
</dbReference>
<feature type="binding site" evidence="5">
    <location>
        <position position="1088"/>
    </location>
    <ligand>
        <name>ATP</name>
        <dbReference type="ChEBI" id="CHEBI:30616"/>
    </ligand>
</feature>
<dbReference type="PROSITE" id="PS51366">
    <property type="entry name" value="MI"/>
    <property type="match status" value="1"/>
</dbReference>
<evidence type="ECO:0000313" key="12">
    <source>
        <dbReference type="Proteomes" id="UP001159405"/>
    </source>
</evidence>
<dbReference type="InterPro" id="IPR003891">
    <property type="entry name" value="Initiation_fac_eIF4g_MI"/>
</dbReference>
<dbReference type="Gene3D" id="3.30.200.20">
    <property type="entry name" value="Phosphorylase Kinase, domain 1"/>
    <property type="match status" value="1"/>
</dbReference>
<keyword evidence="4" id="KW-0648">Protein biosynthesis</keyword>
<dbReference type="InterPro" id="IPR000719">
    <property type="entry name" value="Prot_kinase_dom"/>
</dbReference>
<evidence type="ECO:0000313" key="11">
    <source>
        <dbReference type="EMBL" id="CAH3118754.1"/>
    </source>
</evidence>
<dbReference type="SUPFAM" id="SSF48371">
    <property type="entry name" value="ARM repeat"/>
    <property type="match status" value="3"/>
</dbReference>
<comment type="caution">
    <text evidence="11">The sequence shown here is derived from an EMBL/GenBank/DDBJ whole genome shotgun (WGS) entry which is preliminary data.</text>
</comment>
<organism evidence="11 12">
    <name type="scientific">Porites lobata</name>
    <dbReference type="NCBI Taxonomy" id="104759"/>
    <lineage>
        <taxon>Eukaryota</taxon>
        <taxon>Metazoa</taxon>
        <taxon>Cnidaria</taxon>
        <taxon>Anthozoa</taxon>
        <taxon>Hexacorallia</taxon>
        <taxon>Scleractinia</taxon>
        <taxon>Fungiina</taxon>
        <taxon>Poritidae</taxon>
        <taxon>Porites</taxon>
    </lineage>
</organism>
<dbReference type="PANTHER" id="PTHR23253">
    <property type="entry name" value="EUKARYOTIC TRANSLATION INITIATION FACTOR 4 GAMMA"/>
    <property type="match status" value="1"/>
</dbReference>
<dbReference type="Proteomes" id="UP001159405">
    <property type="component" value="Unassembled WGS sequence"/>
</dbReference>
<dbReference type="Pfam" id="PF02020">
    <property type="entry name" value="W2"/>
    <property type="match status" value="1"/>
</dbReference>
<dbReference type="SMART" id="SM00515">
    <property type="entry name" value="eIF5C"/>
    <property type="match status" value="1"/>
</dbReference>
<dbReference type="PROSITE" id="PS51363">
    <property type="entry name" value="W2"/>
    <property type="match status" value="1"/>
</dbReference>
<dbReference type="Pfam" id="PF00069">
    <property type="entry name" value="Pkinase"/>
    <property type="match status" value="1"/>
</dbReference>
<gene>
    <name evidence="11" type="ORF">PLOB_00026869</name>
</gene>
<dbReference type="InterPro" id="IPR003307">
    <property type="entry name" value="W2_domain"/>
</dbReference>
<dbReference type="Gene3D" id="1.25.40.180">
    <property type="match status" value="3"/>
</dbReference>
<feature type="domain" description="Protein kinase" evidence="8">
    <location>
        <begin position="1060"/>
        <end position="1300"/>
    </location>
</feature>
<comment type="similarity">
    <text evidence="1">Belongs to the eukaryotic initiation factor 4G family.</text>
</comment>
<dbReference type="PROSITE" id="PS00109">
    <property type="entry name" value="PROTEIN_KINASE_TYR"/>
    <property type="match status" value="1"/>
</dbReference>